<gene>
    <name evidence="1" type="ORF">H0H26_10615</name>
</gene>
<protein>
    <submittedName>
        <fullName evidence="1">Uncharacterized protein</fullName>
    </submittedName>
</protein>
<organism evidence="1 2">
    <name type="scientific">Flavobacterium psychrophilum</name>
    <dbReference type="NCBI Taxonomy" id="96345"/>
    <lineage>
        <taxon>Bacteria</taxon>
        <taxon>Pseudomonadati</taxon>
        <taxon>Bacteroidota</taxon>
        <taxon>Flavobacteriia</taxon>
        <taxon>Flavobacteriales</taxon>
        <taxon>Flavobacteriaceae</taxon>
        <taxon>Flavobacterium</taxon>
    </lineage>
</organism>
<proteinExistence type="predicted"/>
<accession>A0A7U2RBI3</accession>
<dbReference type="Proteomes" id="UP000596329">
    <property type="component" value="Chromosome"/>
</dbReference>
<dbReference type="EMBL" id="CP059075">
    <property type="protein sequence ID" value="QRE05419.1"/>
    <property type="molecule type" value="Genomic_DNA"/>
</dbReference>
<name>A0A7U2RBI3_FLAPS</name>
<evidence type="ECO:0000313" key="2">
    <source>
        <dbReference type="Proteomes" id="UP000596329"/>
    </source>
</evidence>
<evidence type="ECO:0000313" key="1">
    <source>
        <dbReference type="EMBL" id="QRE05419.1"/>
    </source>
</evidence>
<dbReference type="AlphaFoldDB" id="A0A7U2RBI3"/>
<sequence length="112" mass="12864">MLLKPVLPVVEYLVDYDYITKVLCVNKETPIMGCDGKCYLISQLAKSSDTEKPFSDKKIIVKEFEVLFFQEITAVIFPNASFLPIRVLNFNYSNLYNYLNSTTTFHPPSIIL</sequence>
<reference evidence="1 2" key="1">
    <citation type="submission" date="2020-07" db="EMBL/GenBank/DDBJ databases">
        <title>Genomic characterization of Flavobacterium psychrophilum strains.</title>
        <authorList>
            <person name="Castillo D."/>
            <person name="Jorgensen J."/>
            <person name="Middelboe M."/>
        </authorList>
    </citation>
    <scope>NUCLEOTIDE SEQUENCE [LARGE SCALE GENOMIC DNA]</scope>
    <source>
        <strain evidence="1 2">FPS-R7</strain>
    </source>
</reference>